<evidence type="ECO:0008006" key="6">
    <source>
        <dbReference type="Google" id="ProtNLM"/>
    </source>
</evidence>
<comment type="caution">
    <text evidence="4">The sequence shown here is derived from an EMBL/GenBank/DDBJ whole genome shotgun (WGS) entry which is preliminary data.</text>
</comment>
<evidence type="ECO:0000256" key="1">
    <source>
        <dbReference type="ARBA" id="ARBA00022737"/>
    </source>
</evidence>
<dbReference type="Proteomes" id="UP001642484">
    <property type="component" value="Unassembled WGS sequence"/>
</dbReference>
<feature type="region of interest" description="Disordered" evidence="2">
    <location>
        <begin position="645"/>
        <end position="867"/>
    </location>
</feature>
<keyword evidence="5" id="KW-1185">Reference proteome</keyword>
<organism evidence="4 5">
    <name type="scientific">Durusdinium trenchii</name>
    <dbReference type="NCBI Taxonomy" id="1381693"/>
    <lineage>
        <taxon>Eukaryota</taxon>
        <taxon>Sar</taxon>
        <taxon>Alveolata</taxon>
        <taxon>Dinophyceae</taxon>
        <taxon>Suessiales</taxon>
        <taxon>Symbiodiniaceae</taxon>
        <taxon>Durusdinium</taxon>
    </lineage>
</organism>
<feature type="region of interest" description="Disordered" evidence="2">
    <location>
        <begin position="393"/>
        <end position="424"/>
    </location>
</feature>
<feature type="compositionally biased region" description="Acidic residues" evidence="2">
    <location>
        <begin position="337"/>
        <end position="348"/>
    </location>
</feature>
<dbReference type="InterPro" id="IPR011990">
    <property type="entry name" value="TPR-like_helical_dom_sf"/>
</dbReference>
<dbReference type="Gene3D" id="1.25.40.10">
    <property type="entry name" value="Tetratricopeptide repeat domain"/>
    <property type="match status" value="1"/>
</dbReference>
<dbReference type="PANTHER" id="PTHR47936:SF1">
    <property type="entry name" value="PENTATRICOPEPTIDE REPEAT-CONTAINING PROTEIN GUN1, CHLOROPLASTIC"/>
    <property type="match status" value="1"/>
</dbReference>
<feature type="region of interest" description="Disordered" evidence="2">
    <location>
        <begin position="316"/>
        <end position="357"/>
    </location>
</feature>
<sequence length="969" mass="103907">MSQGGLATGVQWQSSLLCFSQSGIWRDVSLGAAANACTAAPWAEAQELLRQSGQRQLRRSNFVIHAATEALRDEWPRSMWLLAELKSSQLQVEATSVSCALRVCEGAGHWEAALELIMESSHRRMVDLVSANGALSALSTAQAASCAAALVRSLSSWHLQPDRYSFNSLIAAYVGATSWLQSLQEFEHMACGFLQPDDVSYRALLSAGHNLPWTLSLTVLESLGALDASPSVLALHDASRSAERAGGARVVLATLLELGEGAMGLEMGGPRIYRAFPMASSATDAQPDGEHLLGDPILEEFYNILRAHWAEAENSGTIERSDSIQSDGYSDTPLTDLDGEEGAEEEEATEHHQEESQAITETIVIQDSQYSEDSQEPFGYEDSQPPQSLLDESQAAELEPSKQEEVEKVNSMPPPPVPKKGPSLNLAGVRVQLPATPMPDEVAKYATLAKARVAQLQQQLEAKRILREAEISAQGAFRDALGGSISDVLGMDNADTLPMEQDEATAAILRAPTRILGEDSPSPAQEVLPGKKLPEPPSASGHDSTSLEPAKEVEKEPVHPKPDPPRSCHSQLDQPADQDDNDLERITMLPVNAEAVSKFFGLSKKTIKQDSATIVASSSQQVVEVARASEPPLVAVGQGMAEMPKVAAASPPSDVVEEGPAKTGDAAIGASSTLEGKSGGSAATKGSTEPQGTSRPLLDPPSASMPIVMREAQQAFKAAKKNKRPKDPEAKEHEPAEGDGLPPKAEAGGGRKAQQCKMKRPAACPAKRMKTEPAARNLESEFDSAASDAATKGTAEEGDVPKPKTRQSRKKKADEETSAEVAQNIDGKSSRKAESEEGQLSGKESKKPRKSRASSRPEEEEGLRVLPLGLKKDSGGERCTFAGRPAPKSADANNRFTVMLTTFTSKIAPFITTKSAVETLQLIWWNYAFKKLLNSESSTVADYQRIAAEEAIAFMRSDLIKDYLITEES</sequence>
<feature type="compositionally biased region" description="Basic and acidic residues" evidence="2">
    <location>
        <begin position="549"/>
        <end position="566"/>
    </location>
</feature>
<feature type="compositionally biased region" description="Basic and acidic residues" evidence="2">
    <location>
        <begin position="725"/>
        <end position="736"/>
    </location>
</feature>
<feature type="compositionally biased region" description="Basic and acidic residues" evidence="2">
    <location>
        <begin position="399"/>
        <end position="408"/>
    </location>
</feature>
<dbReference type="EMBL" id="CAXAMN010017779">
    <property type="protein sequence ID" value="CAK9051135.1"/>
    <property type="molecule type" value="Genomic_DNA"/>
</dbReference>
<evidence type="ECO:0000313" key="3">
    <source>
        <dbReference type="EMBL" id="CAK9051135.1"/>
    </source>
</evidence>
<dbReference type="EMBL" id="CAXAMN010021112">
    <property type="protein sequence ID" value="CAK9057066.1"/>
    <property type="molecule type" value="Genomic_DNA"/>
</dbReference>
<dbReference type="PANTHER" id="PTHR47936">
    <property type="entry name" value="PPR_LONG DOMAIN-CONTAINING PROTEIN"/>
    <property type="match status" value="1"/>
</dbReference>
<evidence type="ECO:0000313" key="4">
    <source>
        <dbReference type="EMBL" id="CAK9057066.1"/>
    </source>
</evidence>
<feature type="compositionally biased region" description="Polar residues" evidence="2">
    <location>
        <begin position="316"/>
        <end position="333"/>
    </location>
</feature>
<accession>A0ABP0N0F3</accession>
<keyword evidence="1" id="KW-0677">Repeat</keyword>
<gene>
    <name evidence="3" type="ORF">CCMP2556_LOCUS25998</name>
    <name evidence="4" type="ORF">CCMP2556_LOCUS28188</name>
</gene>
<reference evidence="4 5" key="1">
    <citation type="submission" date="2024-02" db="EMBL/GenBank/DDBJ databases">
        <authorList>
            <person name="Chen Y."/>
            <person name="Shah S."/>
            <person name="Dougan E. K."/>
            <person name="Thang M."/>
            <person name="Chan C."/>
        </authorList>
    </citation>
    <scope>NUCLEOTIDE SEQUENCE [LARGE SCALE GENOMIC DNA]</scope>
</reference>
<evidence type="ECO:0000256" key="2">
    <source>
        <dbReference type="SAM" id="MobiDB-lite"/>
    </source>
</evidence>
<feature type="region of interest" description="Disordered" evidence="2">
    <location>
        <begin position="502"/>
        <end position="586"/>
    </location>
</feature>
<name>A0ABP0N0F3_9DINO</name>
<evidence type="ECO:0000313" key="5">
    <source>
        <dbReference type="Proteomes" id="UP001642484"/>
    </source>
</evidence>
<protein>
    <recommendedName>
        <fullName evidence="6">Pentatricopeptide repeat-containing protein, chloroplastic</fullName>
    </recommendedName>
</protein>
<feature type="compositionally biased region" description="Low complexity" evidence="2">
    <location>
        <begin position="680"/>
        <end position="689"/>
    </location>
</feature>
<proteinExistence type="predicted"/>